<proteinExistence type="predicted"/>
<feature type="domain" description="FHA" evidence="1">
    <location>
        <begin position="29"/>
        <end position="83"/>
    </location>
</feature>
<dbReference type="WBParaSite" id="SMUV_0000358201-mRNA-1">
    <property type="protein sequence ID" value="SMUV_0000358201-mRNA-1"/>
    <property type="gene ID" value="SMUV_0000358201"/>
</dbReference>
<evidence type="ECO:0000313" key="2">
    <source>
        <dbReference type="Proteomes" id="UP000046393"/>
    </source>
</evidence>
<dbReference type="InterPro" id="IPR000253">
    <property type="entry name" value="FHA_dom"/>
</dbReference>
<accession>A0A0N5AGV6</accession>
<evidence type="ECO:0000259" key="1">
    <source>
        <dbReference type="PROSITE" id="PS50006"/>
    </source>
</evidence>
<dbReference type="PROSITE" id="PS50006">
    <property type="entry name" value="FHA_DOMAIN"/>
    <property type="match status" value="1"/>
</dbReference>
<dbReference type="AlphaFoldDB" id="A0A0N5AGV6"/>
<sequence>VFWIGEPSSSPLAVIHGPTGTFVVTKSNIIIGRDTTDSDIDLTSQEANFHSSSYMVLSYTGHPNRWGVQLNGNIGVIINKKLYQPTTVPQYFPFR</sequence>
<evidence type="ECO:0000313" key="3">
    <source>
        <dbReference type="WBParaSite" id="SMUV_0000358201-mRNA-1"/>
    </source>
</evidence>
<organism evidence="2 3">
    <name type="scientific">Syphacia muris</name>
    <dbReference type="NCBI Taxonomy" id="451379"/>
    <lineage>
        <taxon>Eukaryota</taxon>
        <taxon>Metazoa</taxon>
        <taxon>Ecdysozoa</taxon>
        <taxon>Nematoda</taxon>
        <taxon>Chromadorea</taxon>
        <taxon>Rhabditida</taxon>
        <taxon>Spirurina</taxon>
        <taxon>Oxyuridomorpha</taxon>
        <taxon>Oxyuroidea</taxon>
        <taxon>Oxyuridae</taxon>
        <taxon>Syphacia</taxon>
    </lineage>
</organism>
<reference evidence="3" key="1">
    <citation type="submission" date="2017-02" db="UniProtKB">
        <authorList>
            <consortium name="WormBaseParasite"/>
        </authorList>
    </citation>
    <scope>IDENTIFICATION</scope>
</reference>
<name>A0A0N5AGV6_9BILA</name>
<protein>
    <submittedName>
        <fullName evidence="3">FHA domain-containing protein</fullName>
    </submittedName>
</protein>
<keyword evidence="2" id="KW-1185">Reference proteome</keyword>
<dbReference type="Proteomes" id="UP000046393">
    <property type="component" value="Unplaced"/>
</dbReference>